<dbReference type="InterPro" id="IPR012337">
    <property type="entry name" value="RNaseH-like_sf"/>
</dbReference>
<feature type="domain" description="Integrase catalytic" evidence="2">
    <location>
        <begin position="57"/>
        <end position="146"/>
    </location>
</feature>
<gene>
    <name evidence="3" type="ORF">Acr_00g0074230</name>
</gene>
<evidence type="ECO:0000256" key="1">
    <source>
        <dbReference type="SAM" id="Coils"/>
    </source>
</evidence>
<accession>A0A7J0DUP9</accession>
<dbReference type="InterPro" id="IPR001584">
    <property type="entry name" value="Integrase_cat-core"/>
</dbReference>
<dbReference type="Pfam" id="PF00665">
    <property type="entry name" value="rve"/>
    <property type="match status" value="1"/>
</dbReference>
<proteinExistence type="predicted"/>
<comment type="caution">
    <text evidence="3">The sequence shown here is derived from an EMBL/GenBank/DDBJ whole genome shotgun (WGS) entry which is preliminary data.</text>
</comment>
<dbReference type="Pfam" id="PF17921">
    <property type="entry name" value="Integrase_H2C2"/>
    <property type="match status" value="1"/>
</dbReference>
<keyword evidence="1" id="KW-0175">Coiled coil</keyword>
<dbReference type="PROSITE" id="PS50994">
    <property type="entry name" value="INTEGRASE"/>
    <property type="match status" value="1"/>
</dbReference>
<reference evidence="4" key="1">
    <citation type="submission" date="2019-07" db="EMBL/GenBank/DDBJ databases">
        <title>De Novo Assembly of kiwifruit Actinidia rufa.</title>
        <authorList>
            <person name="Sugita-Konishi S."/>
            <person name="Sato K."/>
            <person name="Mori E."/>
            <person name="Abe Y."/>
            <person name="Kisaki G."/>
            <person name="Hamano K."/>
            <person name="Suezawa K."/>
            <person name="Otani M."/>
            <person name="Fukuda T."/>
            <person name="Manabe T."/>
            <person name="Gomi K."/>
            <person name="Tabuchi M."/>
            <person name="Akimitsu K."/>
            <person name="Kataoka I."/>
        </authorList>
    </citation>
    <scope>NUCLEOTIDE SEQUENCE [LARGE SCALE GENOMIC DNA]</scope>
    <source>
        <strain evidence="4">cv. Fuchu</strain>
    </source>
</reference>
<evidence type="ECO:0000259" key="2">
    <source>
        <dbReference type="PROSITE" id="PS50994"/>
    </source>
</evidence>
<protein>
    <recommendedName>
        <fullName evidence="2">Integrase catalytic domain-containing protein</fullName>
    </recommendedName>
</protein>
<organism evidence="3 4">
    <name type="scientific">Actinidia rufa</name>
    <dbReference type="NCBI Taxonomy" id="165716"/>
    <lineage>
        <taxon>Eukaryota</taxon>
        <taxon>Viridiplantae</taxon>
        <taxon>Streptophyta</taxon>
        <taxon>Embryophyta</taxon>
        <taxon>Tracheophyta</taxon>
        <taxon>Spermatophyta</taxon>
        <taxon>Magnoliopsida</taxon>
        <taxon>eudicotyledons</taxon>
        <taxon>Gunneridae</taxon>
        <taxon>Pentapetalae</taxon>
        <taxon>asterids</taxon>
        <taxon>Ericales</taxon>
        <taxon>Actinidiaceae</taxon>
        <taxon>Actinidia</taxon>
    </lineage>
</organism>
<keyword evidence="4" id="KW-1185">Reference proteome</keyword>
<sequence>MCRLHSRGRSLAHRALSQGYWWPYMQKDAQVCMRRCNKCQLFSPLIHQPARNLTPLTSPWPFAQWGMDIVGVLPRAPGNKRFLLAATDYFTKWVEAEPLAQIRETDVIRFIRSNILSRFGIPRAFVSDNGTQFVGSKAKGKWVDELANVLWAYRTTPRKATNETPYSLVFGFEAIIPLEVGLPIIRTEAYNTSHNNEVLARDLDLAEERMENALIRMADYQKQLAKSFNQKVQWREFELGSLVLRKVIGNTKDPTDGKLGPNWEGPYKIIKLAGRSSYYLEDAKGREVPRPWNSSNLRKYFH</sequence>
<dbReference type="PANTHER" id="PTHR37984">
    <property type="entry name" value="PROTEIN CBG26694"/>
    <property type="match status" value="1"/>
</dbReference>
<name>A0A7J0DUP9_9ERIC</name>
<feature type="coiled-coil region" evidence="1">
    <location>
        <begin position="196"/>
        <end position="230"/>
    </location>
</feature>
<dbReference type="PANTHER" id="PTHR37984:SF5">
    <property type="entry name" value="PROTEIN NYNRIN-LIKE"/>
    <property type="match status" value="1"/>
</dbReference>
<dbReference type="EMBL" id="BJWL01000376">
    <property type="protein sequence ID" value="GFS41427.1"/>
    <property type="molecule type" value="Genomic_DNA"/>
</dbReference>
<evidence type="ECO:0000313" key="4">
    <source>
        <dbReference type="Proteomes" id="UP000585474"/>
    </source>
</evidence>
<dbReference type="InterPro" id="IPR050951">
    <property type="entry name" value="Retrovirus_Pol_polyprotein"/>
</dbReference>
<dbReference type="AlphaFoldDB" id="A0A7J0DUP9"/>
<evidence type="ECO:0000313" key="3">
    <source>
        <dbReference type="EMBL" id="GFS41427.1"/>
    </source>
</evidence>
<dbReference type="SUPFAM" id="SSF53098">
    <property type="entry name" value="Ribonuclease H-like"/>
    <property type="match status" value="1"/>
</dbReference>
<dbReference type="OrthoDB" id="1934939at2759"/>
<dbReference type="InterPro" id="IPR041588">
    <property type="entry name" value="Integrase_H2C2"/>
</dbReference>
<dbReference type="GO" id="GO:0003676">
    <property type="term" value="F:nucleic acid binding"/>
    <property type="evidence" value="ECO:0007669"/>
    <property type="project" value="InterPro"/>
</dbReference>
<dbReference type="GO" id="GO:0015074">
    <property type="term" value="P:DNA integration"/>
    <property type="evidence" value="ECO:0007669"/>
    <property type="project" value="InterPro"/>
</dbReference>
<dbReference type="InterPro" id="IPR036397">
    <property type="entry name" value="RNaseH_sf"/>
</dbReference>
<dbReference type="Gene3D" id="3.30.420.10">
    <property type="entry name" value="Ribonuclease H-like superfamily/Ribonuclease H"/>
    <property type="match status" value="2"/>
</dbReference>
<dbReference type="Gene3D" id="1.10.340.70">
    <property type="match status" value="1"/>
</dbReference>
<dbReference type="Proteomes" id="UP000585474">
    <property type="component" value="Unassembled WGS sequence"/>
</dbReference>